<dbReference type="SUPFAM" id="SSF57756">
    <property type="entry name" value="Retrovirus zinc finger-like domains"/>
    <property type="match status" value="1"/>
</dbReference>
<feature type="compositionally biased region" description="Gly residues" evidence="5">
    <location>
        <begin position="167"/>
        <end position="182"/>
    </location>
</feature>
<evidence type="ECO:0000259" key="6">
    <source>
        <dbReference type="PROSITE" id="PS50158"/>
    </source>
</evidence>
<sequence>MNLKLPGILKHYDGTERPDTWIEDYYNAVTFAGGTPNIACRMLQLYLVGPARIWLSDLEKNSIFCWFDLKTAFEKHFRGTYKRPATTSDLQACIQKKGETSRHFLTRCDHTAADDDASGDLAATAIPLHLQKKNHDNGNSSGNKRKNPPDDQKSGGSEMVAIAFQRGGQGGGRGRGRGGGAGRSQQRGDEVTAAGSRAPQTYEEYRDMPCLAHLDPATGKSTHTNRNSKWVNDLKNDPEAGYKRARKHRPRGRHTHDLQQLSAKSHQCRKGIDSLVLERAESLRATGAGISLKANGWRVLEQLKVSEELRELAVPLTGMDMKSIRSDKVIKVPYRNECRCVKRSDLVGTLARHLPAGSIRFGCQVEEISLDPVTRYPIVSTSNGSTIRAKVLIGCDGANSVVAKFLGLKPVRFLPLWAARGLTTFQEGHSFRNKFLNLVGKGMTFRLVPIDDKTIYFSAIQSRLPKGCADSRDPSLIWQVALQAMQGYPEEILDVVGETSAPVVETVGPALYPRLDRKDYGLWALNMEVAMEAAEIWEAVDPGGDDYVKGGAKYTKDRKALTAIYSVVPKDVMQHLVGKKSAKDAWETIKTLHQGHARVREAHLQTLTKSYEDLKMEESETVDQFAARFVTLINAIRGYGERLDEVKNVRRFLRAAPGRYMQIVTSIEQCIDLNTLTVDDLVGRFKAHDERIRLSFDDPDQSEHLMLTKQQWMTLSKEKQGGSTSRSNGKEKQRPAKKYIAEQEEEDDEAPPRRKFDIKKVRCHKCGKLGHFKSDCREPPKERAFMAQQGDDGPMMLMLEECGQMYKEELAPPVPAMEIVTLMEEKVYLHDKRGTKTGGNVWCLDTGASNHMTGVKSLFSELDLSVGGTVRFGDGSTVDIAGRGNVLLEMQYGGPKVLTNVYYIPKLKRNIISLGTLAERGCKIVIEDDYLWGYDRQRKLMMKVERSKNRLYYLDLDRVDPKNRLYYLDLDRVDPVFQDKSKSVTHDIICEKEKSWHPAEAKGADGVDIPAKHAKKHARYMPRLCQEILNFAVASINEGRTCTGQPEGSATLGSNQASSSGLRWPEVGGPEGSGSPGEDPSGGLAKGEGQSSSVTRLNNALDVRLETCGSIANRPSSLCVVKPEEAPREELDPEEASGAHVPEGREISAVNGLGKSSEGISPVRRCLGQKDRPETYELEDGSFKERSEISVASHASHERKLAFLGKLRELATRYMFSFGQEYRPAVNRVGYSSTREDFVEREYLFTKEEVKAEDADMDGKRQAMEKPTKVKAVTWKTQGTTKAMAPWNMLLQPFQEGTVTVAGDAMHAMGPFIGQGGSASLEDALVLARCLAETATGDDQKPARSVQEVLRSYVKQRRWRILRLCVQAFLNGQLIVASSNLKKVVLRAVVNVLFKGSTTSQWHDQYDCGSL</sequence>
<dbReference type="Pfam" id="PF14223">
    <property type="entry name" value="Retrotran_gag_2"/>
    <property type="match status" value="1"/>
</dbReference>
<feature type="domain" description="CCHC-type" evidence="6">
    <location>
        <begin position="762"/>
        <end position="778"/>
    </location>
</feature>
<dbReference type="Proteomes" id="UP001231189">
    <property type="component" value="Unassembled WGS sequence"/>
</dbReference>
<dbReference type="SUPFAM" id="SSF51905">
    <property type="entry name" value="FAD/NAD(P)-binding domain"/>
    <property type="match status" value="2"/>
</dbReference>
<dbReference type="EMBL" id="JAUUTY010000007">
    <property type="protein sequence ID" value="KAK1604282.1"/>
    <property type="molecule type" value="Genomic_DNA"/>
</dbReference>
<dbReference type="Gene3D" id="4.10.60.10">
    <property type="entry name" value="Zinc finger, CCHC-type"/>
    <property type="match status" value="1"/>
</dbReference>
<feature type="region of interest" description="Disordered" evidence="5">
    <location>
        <begin position="217"/>
        <end position="236"/>
    </location>
</feature>
<keyword evidence="8" id="KW-1185">Reference proteome</keyword>
<feature type="region of interest" description="Disordered" evidence="5">
    <location>
        <begin position="245"/>
        <end position="264"/>
    </location>
</feature>
<evidence type="ECO:0000313" key="8">
    <source>
        <dbReference type="Proteomes" id="UP001231189"/>
    </source>
</evidence>
<dbReference type="GO" id="GO:0004497">
    <property type="term" value="F:monooxygenase activity"/>
    <property type="evidence" value="ECO:0007669"/>
    <property type="project" value="UniProtKB-KW"/>
</dbReference>
<evidence type="ECO:0000256" key="2">
    <source>
        <dbReference type="ARBA" id="ARBA00023033"/>
    </source>
</evidence>
<dbReference type="InterPro" id="IPR001878">
    <property type="entry name" value="Znf_CCHC"/>
</dbReference>
<feature type="region of interest" description="Disordered" evidence="5">
    <location>
        <begin position="1043"/>
        <end position="1092"/>
    </location>
</feature>
<keyword evidence="4" id="KW-0479">Metal-binding</keyword>
<dbReference type="Pfam" id="PF01494">
    <property type="entry name" value="FAD_binding_3"/>
    <property type="match status" value="2"/>
</dbReference>
<feature type="compositionally biased region" description="Basic residues" evidence="5">
    <location>
        <begin position="245"/>
        <end position="254"/>
    </location>
</feature>
<keyword evidence="2" id="KW-0503">Monooxygenase</keyword>
<protein>
    <recommendedName>
        <fullName evidence="6">CCHC-type domain-containing protein</fullName>
    </recommendedName>
</protein>
<dbReference type="PANTHER" id="PTHR45934">
    <property type="entry name" value="FAD/NAD(P)-BINDING OXIDOREDUCTASE FAMILY PROTEIN"/>
    <property type="match status" value="1"/>
</dbReference>
<dbReference type="GO" id="GO:0003676">
    <property type="term" value="F:nucleic acid binding"/>
    <property type="evidence" value="ECO:0007669"/>
    <property type="project" value="InterPro"/>
</dbReference>
<dbReference type="Pfam" id="PF00098">
    <property type="entry name" value="zf-CCHC"/>
    <property type="match status" value="1"/>
</dbReference>
<dbReference type="Pfam" id="PF22936">
    <property type="entry name" value="Pol_BBD"/>
    <property type="match status" value="1"/>
</dbReference>
<feature type="region of interest" description="Disordered" evidence="5">
    <location>
        <begin position="130"/>
        <end position="200"/>
    </location>
</feature>
<keyword evidence="4" id="KW-0862">Zinc</keyword>
<dbReference type="SMART" id="SM00343">
    <property type="entry name" value="ZnF_C2HC"/>
    <property type="match status" value="1"/>
</dbReference>
<organism evidence="7 8">
    <name type="scientific">Lolium multiflorum</name>
    <name type="common">Italian ryegrass</name>
    <name type="synonym">Lolium perenne subsp. multiflorum</name>
    <dbReference type="NCBI Taxonomy" id="4521"/>
    <lineage>
        <taxon>Eukaryota</taxon>
        <taxon>Viridiplantae</taxon>
        <taxon>Streptophyta</taxon>
        <taxon>Embryophyta</taxon>
        <taxon>Tracheophyta</taxon>
        <taxon>Spermatophyta</taxon>
        <taxon>Magnoliopsida</taxon>
        <taxon>Liliopsida</taxon>
        <taxon>Poales</taxon>
        <taxon>Poaceae</taxon>
        <taxon>BOP clade</taxon>
        <taxon>Pooideae</taxon>
        <taxon>Poodae</taxon>
        <taxon>Poeae</taxon>
        <taxon>Poeae Chloroplast Group 2 (Poeae type)</taxon>
        <taxon>Loliodinae</taxon>
        <taxon>Loliinae</taxon>
        <taxon>Lolium</taxon>
    </lineage>
</organism>
<keyword evidence="1" id="KW-0560">Oxidoreductase</keyword>
<gene>
    <name evidence="7" type="ORF">QYE76_027955</name>
</gene>
<dbReference type="PROSITE" id="PS50158">
    <property type="entry name" value="ZF_CCHC"/>
    <property type="match status" value="1"/>
</dbReference>
<evidence type="ECO:0000256" key="1">
    <source>
        <dbReference type="ARBA" id="ARBA00023002"/>
    </source>
</evidence>
<dbReference type="InterPro" id="IPR005162">
    <property type="entry name" value="Retrotrans_gag_dom"/>
</dbReference>
<dbReference type="InterPro" id="IPR044560">
    <property type="entry name" value="MOase"/>
</dbReference>
<feature type="compositionally biased region" description="Polar residues" evidence="5">
    <location>
        <begin position="219"/>
        <end position="230"/>
    </location>
</feature>
<dbReference type="InterPro" id="IPR054722">
    <property type="entry name" value="PolX-like_BBD"/>
</dbReference>
<evidence type="ECO:0000256" key="3">
    <source>
        <dbReference type="ARBA" id="ARBA00024018"/>
    </source>
</evidence>
<dbReference type="Pfam" id="PF03732">
    <property type="entry name" value="Retrotrans_gag"/>
    <property type="match status" value="1"/>
</dbReference>
<dbReference type="GO" id="GO:0071949">
    <property type="term" value="F:FAD binding"/>
    <property type="evidence" value="ECO:0007669"/>
    <property type="project" value="InterPro"/>
</dbReference>
<comment type="similarity">
    <text evidence="3">Belongs to the 3-hydroxybenzoate 6-hydroxylase family.</text>
</comment>
<feature type="compositionally biased region" description="Polar residues" evidence="5">
    <location>
        <begin position="1043"/>
        <end position="1061"/>
    </location>
</feature>
<dbReference type="InterPro" id="IPR002938">
    <property type="entry name" value="FAD-bd"/>
</dbReference>
<evidence type="ECO:0000256" key="4">
    <source>
        <dbReference type="PROSITE-ProRule" id="PRU00047"/>
    </source>
</evidence>
<comment type="caution">
    <text evidence="7">The sequence shown here is derived from an EMBL/GenBank/DDBJ whole genome shotgun (WGS) entry which is preliminary data.</text>
</comment>
<accession>A0AAD8QKU7</accession>
<dbReference type="InterPro" id="IPR036188">
    <property type="entry name" value="FAD/NAD-bd_sf"/>
</dbReference>
<evidence type="ECO:0000256" key="5">
    <source>
        <dbReference type="SAM" id="MobiDB-lite"/>
    </source>
</evidence>
<dbReference type="GO" id="GO:0008270">
    <property type="term" value="F:zinc ion binding"/>
    <property type="evidence" value="ECO:0007669"/>
    <property type="project" value="UniProtKB-KW"/>
</dbReference>
<proteinExistence type="inferred from homology"/>
<reference evidence="7" key="1">
    <citation type="submission" date="2023-07" db="EMBL/GenBank/DDBJ databases">
        <title>A chromosome-level genome assembly of Lolium multiflorum.</title>
        <authorList>
            <person name="Chen Y."/>
            <person name="Copetti D."/>
            <person name="Kolliker R."/>
            <person name="Studer B."/>
        </authorList>
    </citation>
    <scope>NUCLEOTIDE SEQUENCE</scope>
    <source>
        <strain evidence="7">02402/16</strain>
        <tissue evidence="7">Leaf</tissue>
    </source>
</reference>
<dbReference type="InterPro" id="IPR036875">
    <property type="entry name" value="Znf_CCHC_sf"/>
</dbReference>
<keyword evidence="4" id="KW-0863">Zinc-finger</keyword>
<dbReference type="PANTHER" id="PTHR45934:SF2">
    <property type="entry name" value="MONOOXYGENASE 1"/>
    <property type="match status" value="1"/>
</dbReference>
<name>A0AAD8QKU7_LOLMU</name>
<dbReference type="Gene3D" id="3.50.50.60">
    <property type="entry name" value="FAD/NAD(P)-binding domain"/>
    <property type="match status" value="2"/>
</dbReference>
<evidence type="ECO:0000313" key="7">
    <source>
        <dbReference type="EMBL" id="KAK1604282.1"/>
    </source>
</evidence>
<feature type="region of interest" description="Disordered" evidence="5">
    <location>
        <begin position="714"/>
        <end position="753"/>
    </location>
</feature>